<dbReference type="Pfam" id="PF00910">
    <property type="entry name" value="RNA_helicase"/>
    <property type="match status" value="1"/>
</dbReference>
<evidence type="ECO:0000259" key="2">
    <source>
        <dbReference type="Pfam" id="PF00910"/>
    </source>
</evidence>
<proteinExistence type="predicted"/>
<dbReference type="AlphaFoldDB" id="D8LZI1"/>
<feature type="compositionally biased region" description="Low complexity" evidence="1">
    <location>
        <begin position="1"/>
        <end position="16"/>
    </location>
</feature>
<dbReference type="InterPro" id="IPR000605">
    <property type="entry name" value="Helicase_SF3_ssDNA/RNA_vir"/>
</dbReference>
<dbReference type="GeneID" id="24922391"/>
<feature type="compositionally biased region" description="Low complexity" evidence="1">
    <location>
        <begin position="29"/>
        <end position="39"/>
    </location>
</feature>
<feature type="region of interest" description="Disordered" evidence="1">
    <location>
        <begin position="1"/>
        <end position="53"/>
    </location>
</feature>
<dbReference type="InterPro" id="IPR027417">
    <property type="entry name" value="P-loop_NTPase"/>
</dbReference>
<accession>D8LZI1</accession>
<feature type="region of interest" description="Disordered" evidence="1">
    <location>
        <begin position="75"/>
        <end position="103"/>
    </location>
</feature>
<dbReference type="RefSeq" id="XP_012895268.1">
    <property type="nucleotide sequence ID" value="XM_013039814.1"/>
</dbReference>
<dbReference type="GO" id="GO:0003723">
    <property type="term" value="F:RNA binding"/>
    <property type="evidence" value="ECO:0007669"/>
    <property type="project" value="InterPro"/>
</dbReference>
<dbReference type="Proteomes" id="UP000008312">
    <property type="component" value="Unassembled WGS sequence"/>
</dbReference>
<dbReference type="SUPFAM" id="SSF52540">
    <property type="entry name" value="P-loop containing nucleoside triphosphate hydrolases"/>
    <property type="match status" value="1"/>
</dbReference>
<dbReference type="GO" id="GO:0003724">
    <property type="term" value="F:RNA helicase activity"/>
    <property type="evidence" value="ECO:0007669"/>
    <property type="project" value="InterPro"/>
</dbReference>
<dbReference type="EMBL" id="FN668641">
    <property type="protein sequence ID" value="CBK21220.2"/>
    <property type="molecule type" value="Genomic_DNA"/>
</dbReference>
<feature type="domain" description="Helicase superfamily 3 single-stranded DNA/RNA virus" evidence="2">
    <location>
        <begin position="378"/>
        <end position="467"/>
    </location>
</feature>
<feature type="region of interest" description="Disordered" evidence="1">
    <location>
        <begin position="147"/>
        <end position="191"/>
    </location>
</feature>
<evidence type="ECO:0000313" key="3">
    <source>
        <dbReference type="EMBL" id="CBK21220.2"/>
    </source>
</evidence>
<feature type="compositionally biased region" description="Acidic residues" evidence="1">
    <location>
        <begin position="91"/>
        <end position="103"/>
    </location>
</feature>
<name>D8LZI1_BLAHO</name>
<protein>
    <recommendedName>
        <fullName evidence="2">Helicase superfamily 3 single-stranded DNA/RNA virus domain-containing protein</fullName>
    </recommendedName>
</protein>
<organism evidence="3">
    <name type="scientific">Blastocystis hominis</name>
    <dbReference type="NCBI Taxonomy" id="12968"/>
    <lineage>
        <taxon>Eukaryota</taxon>
        <taxon>Sar</taxon>
        <taxon>Stramenopiles</taxon>
        <taxon>Bigyra</taxon>
        <taxon>Opalozoa</taxon>
        <taxon>Opalinata</taxon>
        <taxon>Blastocystidae</taxon>
        <taxon>Blastocystis</taxon>
    </lineage>
</organism>
<sequence length="563" mass="66044">MNANNNNSNNNTSTSTPDTPDMYVTPVQSPRTPSTPSTPTRRDVEEHWSDINNSDVDLLDMDIPNLSDIEIESPILARAQPPQEPDTLELLGEDSGLDSDDPNDLYFQEMLQEEWRRRDAMQDDISTASESEDDVVRVPCPASPTRLREKAEWHPLPEDDDEMEPRDKYGQEDEAWEQGRTPDYAEGDPDESRHRWWKATIFSDYRDDNQREVCFAVEYFETIFNRLLLLAGLICAVMGIEICPKTHRIHAHLILGFSSAKKYSTLKKKIGDGQLRYLLTDDQIISWYDYVVKTFSKVLHPKKILRYGEGKVLNKKHSISRTVKRTHRDMFYDNQQAIEEGRFDDIDPLFRFDHMSKIQKWYNDQHKAAIKVNHDRLVFIWGKPGVGKTSLFSRNIDPTLIYWKNPATKWWCGYRSQPIVIIDEVTPQQFQKGDINWNLIGDRNEIYVEVKGSQVPFQAQWVIVISNYSLDSLCSNRLGGLNETWKHTFKRRCGNETDGYRMYYFPENPPADNGDFADVSHRVYAIWKRKWYYDIKPFFNNIMNFPWDHYSVCYKHKRTIDYK</sequence>
<reference evidence="3" key="1">
    <citation type="submission" date="2010-02" db="EMBL/GenBank/DDBJ databases">
        <title>Sequencing and annotation of the Blastocystis hominis genome.</title>
        <authorList>
            <person name="Wincker P."/>
        </authorList>
    </citation>
    <scope>NUCLEOTIDE SEQUENCE</scope>
    <source>
        <strain evidence="3">Singapore isolate B</strain>
    </source>
</reference>
<feature type="compositionally biased region" description="Basic and acidic residues" evidence="1">
    <location>
        <begin position="147"/>
        <end position="157"/>
    </location>
</feature>
<evidence type="ECO:0000313" key="4">
    <source>
        <dbReference type="Proteomes" id="UP000008312"/>
    </source>
</evidence>
<evidence type="ECO:0000256" key="1">
    <source>
        <dbReference type="SAM" id="MobiDB-lite"/>
    </source>
</evidence>
<dbReference type="OrthoDB" id="5863943at2759"/>
<feature type="compositionally biased region" description="Basic and acidic residues" evidence="1">
    <location>
        <begin position="40"/>
        <end position="49"/>
    </location>
</feature>
<gene>
    <name evidence="3" type="ORF">GSBLH_T00006266001</name>
</gene>
<dbReference type="InParanoid" id="D8LZI1"/>
<dbReference type="Gene3D" id="3.40.50.300">
    <property type="entry name" value="P-loop containing nucleotide triphosphate hydrolases"/>
    <property type="match status" value="1"/>
</dbReference>
<keyword evidence="4" id="KW-1185">Reference proteome</keyword>